<evidence type="ECO:0000256" key="1">
    <source>
        <dbReference type="ARBA" id="ARBA00004173"/>
    </source>
</evidence>
<evidence type="ECO:0000256" key="4">
    <source>
        <dbReference type="ARBA" id="ARBA00023274"/>
    </source>
</evidence>
<dbReference type="Pfam" id="PF07147">
    <property type="entry name" value="PDCD9"/>
    <property type="match status" value="2"/>
</dbReference>
<evidence type="ECO:0000313" key="5">
    <source>
        <dbReference type="EMBL" id="KAJ8970918.1"/>
    </source>
</evidence>
<dbReference type="GO" id="GO:0005762">
    <property type="term" value="C:mitochondrial large ribosomal subunit"/>
    <property type="evidence" value="ECO:0007669"/>
    <property type="project" value="TreeGrafter"/>
</dbReference>
<dbReference type="Proteomes" id="UP001162156">
    <property type="component" value="Unassembled WGS sequence"/>
</dbReference>
<dbReference type="InterPro" id="IPR039982">
    <property type="entry name" value="Ribosomal_mL65"/>
</dbReference>
<evidence type="ECO:0000256" key="2">
    <source>
        <dbReference type="ARBA" id="ARBA00022980"/>
    </source>
</evidence>
<dbReference type="EMBL" id="JANEYF010000289">
    <property type="protein sequence ID" value="KAJ8970918.1"/>
    <property type="molecule type" value="Genomic_DNA"/>
</dbReference>
<evidence type="ECO:0000256" key="3">
    <source>
        <dbReference type="ARBA" id="ARBA00023128"/>
    </source>
</evidence>
<dbReference type="AlphaFoldDB" id="A0AAV8ZUY7"/>
<sequence length="286" mass="34102">MKICPKSELENITSSSIIRQINRIIINKLSRSHPHLLNSQVDLDPRIESCWYAGGMDPPVRIRKFRKTLAWMKEHADDPIDRLMVYIGKPCLTVRSKLPLKTIVTHSEAENPDLQIPFFSYDPRCVGTPTEHRHMANTPEEMKLFEDVKDGKIIGLNEDVLKLLIKFYSNVPENRLGVNMTPYLSSEEKVVADYEDNEKREWLEREYKYLVANRPRHHDFYEIYSWEKIYKIDNKTRFMEKRLRPFELFIKPQNRTLDDRTPKYIPRKLRPDLPRWKGRNAKEFFP</sequence>
<protein>
    <submittedName>
        <fullName evidence="5">Uncharacterized protein</fullName>
    </submittedName>
</protein>
<keyword evidence="3" id="KW-0496">Mitochondrion</keyword>
<comment type="subcellular location">
    <subcellularLocation>
        <location evidence="1">Mitochondrion</location>
    </subcellularLocation>
</comment>
<dbReference type="InterPro" id="IPR010793">
    <property type="entry name" value="Ribosomal_mL37/mL65"/>
</dbReference>
<dbReference type="PANTHER" id="PTHR13014">
    <property type="entry name" value="MITOCHONDRIAL 28S RIBOSOMAL PROTEIN S30/P52 PRO-APOTOTIC PROTEIN"/>
    <property type="match status" value="1"/>
</dbReference>
<proteinExistence type="predicted"/>
<keyword evidence="4" id="KW-0687">Ribonucleoprotein</keyword>
<keyword evidence="2" id="KW-0689">Ribosomal protein</keyword>
<name>A0AAV8ZUY7_9CUCU</name>
<dbReference type="PANTHER" id="PTHR13014:SF3">
    <property type="entry name" value="LARGE RIBOSOMAL SUBUNIT PROTEIN ML65"/>
    <property type="match status" value="1"/>
</dbReference>
<gene>
    <name evidence="5" type="ORF">NQ314_000968</name>
</gene>
<accession>A0AAV8ZUY7</accession>
<evidence type="ECO:0000313" key="6">
    <source>
        <dbReference type="Proteomes" id="UP001162156"/>
    </source>
</evidence>
<keyword evidence="6" id="KW-1185">Reference proteome</keyword>
<organism evidence="5 6">
    <name type="scientific">Rhamnusium bicolor</name>
    <dbReference type="NCBI Taxonomy" id="1586634"/>
    <lineage>
        <taxon>Eukaryota</taxon>
        <taxon>Metazoa</taxon>
        <taxon>Ecdysozoa</taxon>
        <taxon>Arthropoda</taxon>
        <taxon>Hexapoda</taxon>
        <taxon>Insecta</taxon>
        <taxon>Pterygota</taxon>
        <taxon>Neoptera</taxon>
        <taxon>Endopterygota</taxon>
        <taxon>Coleoptera</taxon>
        <taxon>Polyphaga</taxon>
        <taxon>Cucujiformia</taxon>
        <taxon>Chrysomeloidea</taxon>
        <taxon>Cerambycidae</taxon>
        <taxon>Lepturinae</taxon>
        <taxon>Rhagiini</taxon>
        <taxon>Rhamnusium</taxon>
    </lineage>
</organism>
<dbReference type="GO" id="GO:0003735">
    <property type="term" value="F:structural constituent of ribosome"/>
    <property type="evidence" value="ECO:0007669"/>
    <property type="project" value="InterPro"/>
</dbReference>
<comment type="caution">
    <text evidence="5">The sequence shown here is derived from an EMBL/GenBank/DDBJ whole genome shotgun (WGS) entry which is preliminary data.</text>
</comment>
<dbReference type="GO" id="GO:0006412">
    <property type="term" value="P:translation"/>
    <property type="evidence" value="ECO:0007669"/>
    <property type="project" value="InterPro"/>
</dbReference>
<reference evidence="5" key="1">
    <citation type="journal article" date="2023" name="Insect Mol. Biol.">
        <title>Genome sequencing provides insights into the evolution of gene families encoding plant cell wall-degrading enzymes in longhorned beetles.</title>
        <authorList>
            <person name="Shin N.R."/>
            <person name="Okamura Y."/>
            <person name="Kirsch R."/>
            <person name="Pauchet Y."/>
        </authorList>
    </citation>
    <scope>NUCLEOTIDE SEQUENCE</scope>
    <source>
        <strain evidence="5">RBIC_L_NR</strain>
    </source>
</reference>